<evidence type="ECO:0000259" key="3">
    <source>
        <dbReference type="Pfam" id="PF00588"/>
    </source>
</evidence>
<dbReference type="InterPro" id="IPR056921">
    <property type="entry name" value="TARBP1_dom"/>
</dbReference>
<dbReference type="PANTHER" id="PTHR12029">
    <property type="entry name" value="RNA METHYLTRANSFERASE"/>
    <property type="match status" value="1"/>
</dbReference>
<dbReference type="Pfam" id="PF00588">
    <property type="entry name" value="SpoU_methylase"/>
    <property type="match status" value="1"/>
</dbReference>
<dbReference type="PANTHER" id="PTHR12029:SF11">
    <property type="entry name" value="METHYLTRANSFERASE TARBP1-RELATED"/>
    <property type="match status" value="1"/>
</dbReference>
<evidence type="ECO:0000256" key="1">
    <source>
        <dbReference type="ARBA" id="ARBA00022603"/>
    </source>
</evidence>
<protein>
    <submittedName>
        <fullName evidence="5">TARB1-like protein</fullName>
    </submittedName>
</protein>
<dbReference type="InterPro" id="IPR045330">
    <property type="entry name" value="TRM3/TARBP1"/>
</dbReference>
<name>A0ABY7FF27_MYAAR</name>
<dbReference type="InterPro" id="IPR029026">
    <property type="entry name" value="tRNA_m1G_MTases_N"/>
</dbReference>
<dbReference type="Pfam" id="PF25050">
    <property type="entry name" value="TARBP1"/>
    <property type="match status" value="1"/>
</dbReference>
<organism evidence="5 6">
    <name type="scientific">Mya arenaria</name>
    <name type="common">Soft-shell clam</name>
    <dbReference type="NCBI Taxonomy" id="6604"/>
    <lineage>
        <taxon>Eukaryota</taxon>
        <taxon>Metazoa</taxon>
        <taxon>Spiralia</taxon>
        <taxon>Lophotrochozoa</taxon>
        <taxon>Mollusca</taxon>
        <taxon>Bivalvia</taxon>
        <taxon>Autobranchia</taxon>
        <taxon>Heteroconchia</taxon>
        <taxon>Euheterodonta</taxon>
        <taxon>Imparidentia</taxon>
        <taxon>Neoheterodontei</taxon>
        <taxon>Myida</taxon>
        <taxon>Myoidea</taxon>
        <taxon>Myidae</taxon>
        <taxon>Mya</taxon>
    </lineage>
</organism>
<keyword evidence="6" id="KW-1185">Reference proteome</keyword>
<dbReference type="EMBL" id="CP111022">
    <property type="protein sequence ID" value="WAR19994.1"/>
    <property type="molecule type" value="Genomic_DNA"/>
</dbReference>
<dbReference type="SUPFAM" id="SSF75217">
    <property type="entry name" value="alpha/beta knot"/>
    <property type="match status" value="1"/>
</dbReference>
<evidence type="ECO:0000259" key="4">
    <source>
        <dbReference type="Pfam" id="PF25050"/>
    </source>
</evidence>
<proteinExistence type="predicted"/>
<dbReference type="SUPFAM" id="SSF48371">
    <property type="entry name" value="ARM repeat"/>
    <property type="match status" value="1"/>
</dbReference>
<dbReference type="CDD" id="cd18091">
    <property type="entry name" value="SpoU-like_TRM3-like"/>
    <property type="match status" value="1"/>
</dbReference>
<dbReference type="Proteomes" id="UP001164746">
    <property type="component" value="Chromosome 11"/>
</dbReference>
<dbReference type="InterPro" id="IPR044748">
    <property type="entry name" value="Trm3/TARBP1_C"/>
</dbReference>
<accession>A0ABY7FF27</accession>
<sequence length="1431" mass="160733">MDTDDFLKTIVINSNFDLKETLSKLVSATESRLKAGFQQADINLYIHELATINQVLISGEGFFNKENKNYLITTSDRIIGNICEPLVQSVLPSTDSGTNLQVLLGVLGQLYSQCALVDEETLKNALCRLEGHINIFLNEKLSKSNFESDKGLVDFRTVIEVLKYIVSAVCKRPDFKWTKEQNEKLDALFEKLVTSLDILTVNVIGTLCIPVLLKILKINEISYTENVRKVWSQILLFSTSSVEDKRKPFILLCGFANQFFPVDGNVCNLDIRRDTQFWTILQAGLHSKDSLNRKRALYLLKRIVDICERDGADVSSEGDSGSGQHVGHSEGRHPVFWWERGQSKALSKVWEDFILLAEVLEEKQVHVIKPLLPRMDTLLKACTLPKETGRALLHTSWLKVVLLRCSLHESLQVIRWGANTALALDVRHCPVIEQGFLKYLSGEMLLSLREPKLYVRDAGMLYHPLTEVCISVEQWRRFVGGIGVRSRSCSPYVPWLPCPLHPASMPTRYVLPDSKYSTADSVPALTVARLVMLTSTDTMATKMEESPCKTVAEVCEQVISVVNSINSHVYMSPHLADKALLLLNMLADEMGLSAWSSDDPVSVILQGTVDRCKGEMVRYISTQIIQGCTQMGDVWRIQLYMDSVSMLGKAGGGHPGQGADLYRLLETCITPFLNLQFTQSSGLHEKLQQLGCMGVLGTVANFLSNSPATQACSDLIGQLSDFMKKWKIITNFNKPTMDISVNKQEWGKFSSQFLTSQWQVVQLVLDRSCGPCLDIQELLPLAREALTVGVEETAIVVLKCLKLAISKNTVGEEALCDILDGSWMCLQGARRTITFWDVLDAFTCLAFHPALLVSPKNSPVIAKLNIYAEGLLELGQDKNGVVNAMCDQLYAGLTGPGMIINASKFVPLIVQLCMFGNLVQRCVRQVYDICAALEMTREHCPDNPRLNIVKNEDIEVKVKVISLLCHLDPSDPSHCHLATSVVKECLKKYVAVSKGSANRFSNSLVHRQRHRLIQTVLLLQGLVTKDYVDELWAEMWVSLEVETQPSVRHILEWVIIWALHRHQHLRLQLWSIFDKEVFYRQALGNVLPWCMAHHFQTRLYSQAVLSKLWAQAGRLGLTAIHTANPILQTIVDFNQENRNSTKNVRKLLDSFFFKFLDFKDDFSLETLYKVMPQMTGLSEEDWIAPELFPMTCPAWALGSGPTFINIRNPPNQFDKCDPSLWKYTTLKLAEAEVEEGGGERDVQKKIMPWRQMLLEEEVVSEVDHGVKVGPTDGLVVVTSLINKVPNLGGLCRTSEIFGVSEYVLGKLQYVEDTSFQGLSVTAHKWIPITEVHETDLSDYLQQRRQAGYTLVGVEQTANSVSLTDYTFPTKTLLLLGNEKEGIPVDLISQLDVCVEIPQQGVIRSLNVHVSGAILIWEYRRQQLMKETSSSS</sequence>
<feature type="domain" description="TARBP1" evidence="4">
    <location>
        <begin position="269"/>
        <end position="412"/>
    </location>
</feature>
<dbReference type="InterPro" id="IPR001537">
    <property type="entry name" value="SpoU_MeTrfase"/>
</dbReference>
<dbReference type="InterPro" id="IPR016024">
    <property type="entry name" value="ARM-type_fold"/>
</dbReference>
<feature type="domain" description="tRNA/rRNA methyltransferase SpoU type" evidence="3">
    <location>
        <begin position="1274"/>
        <end position="1415"/>
    </location>
</feature>
<evidence type="ECO:0000313" key="5">
    <source>
        <dbReference type="EMBL" id="WAR19994.1"/>
    </source>
</evidence>
<evidence type="ECO:0000313" key="6">
    <source>
        <dbReference type="Proteomes" id="UP001164746"/>
    </source>
</evidence>
<evidence type="ECO:0000256" key="2">
    <source>
        <dbReference type="ARBA" id="ARBA00022679"/>
    </source>
</evidence>
<keyword evidence="1" id="KW-0489">Methyltransferase</keyword>
<gene>
    <name evidence="5" type="ORF">MAR_001832</name>
</gene>
<dbReference type="InterPro" id="IPR029028">
    <property type="entry name" value="Alpha/beta_knot_MTases"/>
</dbReference>
<keyword evidence="2" id="KW-0808">Transferase</keyword>
<dbReference type="Gene3D" id="3.40.1280.10">
    <property type="match status" value="1"/>
</dbReference>
<reference evidence="5" key="1">
    <citation type="submission" date="2022-11" db="EMBL/GenBank/DDBJ databases">
        <title>Centuries of genome instability and evolution in soft-shell clam transmissible cancer (bioRxiv).</title>
        <authorList>
            <person name="Hart S.F.M."/>
            <person name="Yonemitsu M.A."/>
            <person name="Giersch R.M."/>
            <person name="Beal B.F."/>
            <person name="Arriagada G."/>
            <person name="Davis B.W."/>
            <person name="Ostrander E.A."/>
            <person name="Goff S.P."/>
            <person name="Metzger M.J."/>
        </authorList>
    </citation>
    <scope>NUCLEOTIDE SEQUENCE</scope>
    <source>
        <strain evidence="5">MELC-2E11</strain>
        <tissue evidence="5">Siphon/mantle</tissue>
    </source>
</reference>